<dbReference type="RefSeq" id="WP_267082249.1">
    <property type="nucleotide sequence ID" value="NZ_CP099530.1"/>
</dbReference>
<feature type="coiled-coil region" evidence="1">
    <location>
        <begin position="69"/>
        <end position="121"/>
    </location>
</feature>
<organism evidence="2 3">
    <name type="scientific">Xanthomonas sacchari</name>
    <dbReference type="NCBI Taxonomy" id="56458"/>
    <lineage>
        <taxon>Bacteria</taxon>
        <taxon>Pseudomonadati</taxon>
        <taxon>Pseudomonadota</taxon>
        <taxon>Gammaproteobacteria</taxon>
        <taxon>Lysobacterales</taxon>
        <taxon>Lysobacteraceae</taxon>
        <taxon>Xanthomonas</taxon>
    </lineage>
</organism>
<accession>A0ABT3DTN8</accession>
<dbReference type="EMBL" id="JANFWR010000007">
    <property type="protein sequence ID" value="MCW0398767.1"/>
    <property type="molecule type" value="Genomic_DNA"/>
</dbReference>
<proteinExistence type="predicted"/>
<protein>
    <recommendedName>
        <fullName evidence="4">DUF2514 domain-containing protein</fullName>
    </recommendedName>
</protein>
<sequence length="148" mass="15542">MSLIDSFAVKPLLITAGVLLAVAIGEAGALAIQHYTHASALAVCTGEAEAWRVNFSSANTRVQELSAANAGYGETVSQLQAALKEAQEQTTTIRQQSNEALAAAQAQADEADRTLKTFMTRYAAQVKETTCAQALLHVEAACPALTGY</sequence>
<keyword evidence="1" id="KW-0175">Coiled coil</keyword>
<name>A0ABT3DTN8_9XANT</name>
<evidence type="ECO:0008006" key="4">
    <source>
        <dbReference type="Google" id="ProtNLM"/>
    </source>
</evidence>
<evidence type="ECO:0000313" key="3">
    <source>
        <dbReference type="Proteomes" id="UP001320843"/>
    </source>
</evidence>
<evidence type="ECO:0000256" key="1">
    <source>
        <dbReference type="SAM" id="Coils"/>
    </source>
</evidence>
<reference evidence="2 3" key="1">
    <citation type="submission" date="2022-06" db="EMBL/GenBank/DDBJ databases">
        <title>Dynamics of rice microbiomes reveals core vertical transmitted seed endophytes.</title>
        <authorList>
            <person name="Liao K."/>
            <person name="Zhang X."/>
        </authorList>
    </citation>
    <scope>NUCLEOTIDE SEQUENCE [LARGE SCALE GENOMIC DNA]</scope>
    <source>
        <strain evidence="2 3">YT10-10-1</strain>
    </source>
</reference>
<dbReference type="Proteomes" id="UP001320843">
    <property type="component" value="Unassembled WGS sequence"/>
</dbReference>
<evidence type="ECO:0000313" key="2">
    <source>
        <dbReference type="EMBL" id="MCW0398767.1"/>
    </source>
</evidence>
<gene>
    <name evidence="2" type="ORF">NB700_001323</name>
</gene>
<comment type="caution">
    <text evidence="2">The sequence shown here is derived from an EMBL/GenBank/DDBJ whole genome shotgun (WGS) entry which is preliminary data.</text>
</comment>
<keyword evidence="3" id="KW-1185">Reference proteome</keyword>